<comment type="caution">
    <text evidence="2">The sequence shown here is derived from an EMBL/GenBank/DDBJ whole genome shotgun (WGS) entry which is preliminary data.</text>
</comment>
<proteinExistence type="predicted"/>
<feature type="compositionally biased region" description="Acidic residues" evidence="1">
    <location>
        <begin position="330"/>
        <end position="369"/>
    </location>
</feature>
<feature type="compositionally biased region" description="Acidic residues" evidence="1">
    <location>
        <begin position="279"/>
        <end position="294"/>
    </location>
</feature>
<feature type="region of interest" description="Disordered" evidence="1">
    <location>
        <begin position="123"/>
        <end position="153"/>
    </location>
</feature>
<dbReference type="Pfam" id="PF05841">
    <property type="entry name" value="Apc15p"/>
    <property type="match status" value="1"/>
</dbReference>
<name>A0ABR2UG97_9PEZI</name>
<gene>
    <name evidence="2" type="ORF">SUNI508_11941</name>
</gene>
<dbReference type="EMBL" id="JARVKF010000439">
    <property type="protein sequence ID" value="KAK9413518.1"/>
    <property type="molecule type" value="Genomic_DNA"/>
</dbReference>
<dbReference type="InterPro" id="IPR008402">
    <property type="entry name" value="APC_su15/mnd2"/>
</dbReference>
<feature type="compositionally biased region" description="Basic and acidic residues" evidence="1">
    <location>
        <begin position="199"/>
        <end position="216"/>
    </location>
</feature>
<reference evidence="2 3" key="1">
    <citation type="journal article" date="2024" name="J. Plant Pathol.">
        <title>Sequence and assembly of the genome of Seiridium unicorne, isolate CBS 538.82, causal agent of cypress canker disease.</title>
        <authorList>
            <person name="Scali E."/>
            <person name="Rocca G.D."/>
            <person name="Danti R."/>
            <person name="Garbelotto M."/>
            <person name="Barberini S."/>
            <person name="Baroncelli R."/>
            <person name="Emiliani G."/>
        </authorList>
    </citation>
    <scope>NUCLEOTIDE SEQUENCE [LARGE SCALE GENOMIC DNA]</scope>
    <source>
        <strain evidence="2 3">BM-138-508</strain>
    </source>
</reference>
<feature type="compositionally biased region" description="Low complexity" evidence="1">
    <location>
        <begin position="295"/>
        <end position="307"/>
    </location>
</feature>
<feature type="region of interest" description="Disordered" evidence="1">
    <location>
        <begin position="270"/>
        <end position="446"/>
    </location>
</feature>
<dbReference type="Proteomes" id="UP001408356">
    <property type="component" value="Unassembled WGS sequence"/>
</dbReference>
<keyword evidence="3" id="KW-1185">Reference proteome</keyword>
<protein>
    <submittedName>
        <fullName evidence="2">Apc15p protein-domain-containing protein</fullName>
    </submittedName>
</protein>
<evidence type="ECO:0000313" key="3">
    <source>
        <dbReference type="Proteomes" id="UP001408356"/>
    </source>
</evidence>
<feature type="region of interest" description="Disordered" evidence="1">
    <location>
        <begin position="199"/>
        <end position="243"/>
    </location>
</feature>
<feature type="compositionally biased region" description="Low complexity" evidence="1">
    <location>
        <begin position="425"/>
        <end position="439"/>
    </location>
</feature>
<accession>A0ABR2UG97</accession>
<feature type="compositionally biased region" description="Polar residues" evidence="1">
    <location>
        <begin position="123"/>
        <end position="139"/>
    </location>
</feature>
<organism evidence="2 3">
    <name type="scientific">Seiridium unicorne</name>
    <dbReference type="NCBI Taxonomy" id="138068"/>
    <lineage>
        <taxon>Eukaryota</taxon>
        <taxon>Fungi</taxon>
        <taxon>Dikarya</taxon>
        <taxon>Ascomycota</taxon>
        <taxon>Pezizomycotina</taxon>
        <taxon>Sordariomycetes</taxon>
        <taxon>Xylariomycetidae</taxon>
        <taxon>Amphisphaeriales</taxon>
        <taxon>Sporocadaceae</taxon>
        <taxon>Seiridium</taxon>
    </lineage>
</organism>
<evidence type="ECO:0000313" key="2">
    <source>
        <dbReference type="EMBL" id="KAK9413518.1"/>
    </source>
</evidence>
<evidence type="ECO:0000256" key="1">
    <source>
        <dbReference type="SAM" id="MobiDB-lite"/>
    </source>
</evidence>
<sequence length="446" mass="48813">MSRVPKTSVGRGAWKRSLCACDAAVLGDTVCADPGPLLVANFGNFTAVELALLNWSRLFASSWGNEIVLRSTVTKTPRVYSLPHENFVAERGPVSRRKRTYVFVMLSLLPDLAPRDSHSLWYTSSRNPLAPQDHQQPGPDNSHPHANQRRNAQIIDRSPLARLRADEQNLERRMHNVANFGNAWLKPPGIPKTLHQLREERREQEEHQEAMRREQLAQELAEAEATGGTDVGVGGPSDPDAVMRDVVGSDAVDDIQLDGARDLDDDIPEAEQDFLSADEQSDETDSDSSSESEAEPTGTPAGAARTARLQRELMTQMMRRTHDQIRESVGGEDEVDEEDQEQMIEEGDITGDGADDLGMEVDLDDDIPEGESAGGYEHTDTEAELSSSDDDQGDVSFAAARAPQSVRFRGSLARSDATRNSLAFSDLLSGEGSSMLGSSPQAPRRV</sequence>